<comment type="caution">
    <text evidence="4">The sequence shown here is derived from an EMBL/GenBank/DDBJ whole genome shotgun (WGS) entry which is preliminary data.</text>
</comment>
<dbReference type="EMBL" id="PXYI01000004">
    <property type="protein sequence ID" value="PSJ39480.1"/>
    <property type="molecule type" value="Genomic_DNA"/>
</dbReference>
<organism evidence="4 5">
    <name type="scientific">Allosphingosinicella deserti</name>
    <dbReference type="NCBI Taxonomy" id="2116704"/>
    <lineage>
        <taxon>Bacteria</taxon>
        <taxon>Pseudomonadati</taxon>
        <taxon>Pseudomonadota</taxon>
        <taxon>Alphaproteobacteria</taxon>
        <taxon>Sphingomonadales</taxon>
        <taxon>Sphingomonadaceae</taxon>
        <taxon>Allosphingosinicella</taxon>
    </lineage>
</organism>
<accession>A0A2P7QNG0</accession>
<dbReference type="Gene3D" id="3.90.230.10">
    <property type="entry name" value="Creatinase/methionine aminopeptidase superfamily"/>
    <property type="match status" value="1"/>
</dbReference>
<dbReference type="GO" id="GO:0004177">
    <property type="term" value="F:aminopeptidase activity"/>
    <property type="evidence" value="ECO:0007669"/>
    <property type="project" value="UniProtKB-KW"/>
</dbReference>
<evidence type="ECO:0000313" key="4">
    <source>
        <dbReference type="EMBL" id="PSJ39480.1"/>
    </source>
</evidence>
<evidence type="ECO:0000313" key="5">
    <source>
        <dbReference type="Proteomes" id="UP000241167"/>
    </source>
</evidence>
<name>A0A2P7QNG0_9SPHN</name>
<dbReference type="Pfam" id="PF00557">
    <property type="entry name" value="Peptidase_M24"/>
    <property type="match status" value="1"/>
</dbReference>
<feature type="chain" id="PRO_5015119762" evidence="2">
    <location>
        <begin position="28"/>
        <end position="459"/>
    </location>
</feature>
<feature type="domain" description="Peptidase M24" evidence="3">
    <location>
        <begin position="226"/>
        <end position="427"/>
    </location>
</feature>
<keyword evidence="4" id="KW-0378">Hydrolase</keyword>
<proteinExistence type="predicted"/>
<dbReference type="SUPFAM" id="SSF55920">
    <property type="entry name" value="Creatinase/aminopeptidase"/>
    <property type="match status" value="1"/>
</dbReference>
<keyword evidence="2" id="KW-0732">Signal</keyword>
<protein>
    <submittedName>
        <fullName evidence="4">Xaa-Pro aminopeptidase</fullName>
    </submittedName>
</protein>
<gene>
    <name evidence="4" type="ORF">C7I55_12780</name>
</gene>
<dbReference type="RefSeq" id="WP_106513381.1">
    <property type="nucleotide sequence ID" value="NZ_PXYI01000004.1"/>
</dbReference>
<dbReference type="OrthoDB" id="9765815at2"/>
<feature type="signal peptide" evidence="2">
    <location>
        <begin position="1"/>
        <end position="27"/>
    </location>
</feature>
<dbReference type="AlphaFoldDB" id="A0A2P7QNG0"/>
<feature type="region of interest" description="Disordered" evidence="1">
    <location>
        <begin position="25"/>
        <end position="46"/>
    </location>
</feature>
<sequence>MTVRTAALLGIALLAAATGGAPEPALATASWGSGEAPDDAERPGPALPTIMSLRAQAQLRNAWLAERLDTIVPALMREQGIDMWVLVAREYLEDPVMATMLDAESMHARRRTILVFHDPGAGRKVERLTVSRYGMGGLFQPAWRPEAEPDQFRRLSAIIAEKKPRKIALDISSESAFADGLTKSQHDALIAALPTDYAERVVSGEELAIGWLEARIPAEMKVYPEIVRTAHAIIAEGFSGKVIKPGRTTAADVVWWFRERIAALKLSTWFQPSVSIFRQGSAEELSGDTVIRSGDMLWTDFGIMHLGLATDTQHLGYVLRPGESDAPAGLRAGLANANRVQDALASSFETGLSGNQMLERARAKAIAAGLRPSIYSHPIGFHGHGAGAAIGFWDDQNPSPRGARQLRPNTAWSIELSHTQKVPEWGGQELPFRLEEDAFFDGVTLRYLDGRQKSFHLIK</sequence>
<dbReference type="InterPro" id="IPR000994">
    <property type="entry name" value="Pept_M24"/>
</dbReference>
<evidence type="ECO:0000256" key="1">
    <source>
        <dbReference type="SAM" id="MobiDB-lite"/>
    </source>
</evidence>
<dbReference type="InterPro" id="IPR036005">
    <property type="entry name" value="Creatinase/aminopeptidase-like"/>
</dbReference>
<evidence type="ECO:0000256" key="2">
    <source>
        <dbReference type="SAM" id="SignalP"/>
    </source>
</evidence>
<dbReference type="Proteomes" id="UP000241167">
    <property type="component" value="Unassembled WGS sequence"/>
</dbReference>
<reference evidence="4 5" key="1">
    <citation type="submission" date="2018-03" db="EMBL/GenBank/DDBJ databases">
        <title>The draft genome of Sphingosinicella sp. GL-C-18.</title>
        <authorList>
            <person name="Liu L."/>
            <person name="Li L."/>
            <person name="Liang L."/>
            <person name="Zhang X."/>
            <person name="Wang T."/>
        </authorList>
    </citation>
    <scope>NUCLEOTIDE SEQUENCE [LARGE SCALE GENOMIC DNA]</scope>
    <source>
        <strain evidence="4 5">GL-C-18</strain>
    </source>
</reference>
<keyword evidence="4" id="KW-0645">Protease</keyword>
<evidence type="ECO:0000259" key="3">
    <source>
        <dbReference type="Pfam" id="PF00557"/>
    </source>
</evidence>
<keyword evidence="4" id="KW-0031">Aminopeptidase</keyword>
<keyword evidence="5" id="KW-1185">Reference proteome</keyword>